<organism evidence="1 2">
    <name type="scientific">Leptospira borgpetersenii serovar Hardjo-bovis str. Sponselee</name>
    <dbReference type="NCBI Taxonomy" id="1303729"/>
    <lineage>
        <taxon>Bacteria</taxon>
        <taxon>Pseudomonadati</taxon>
        <taxon>Spirochaetota</taxon>
        <taxon>Spirochaetia</taxon>
        <taxon>Leptospirales</taxon>
        <taxon>Leptospiraceae</taxon>
        <taxon>Leptospira</taxon>
    </lineage>
</organism>
<evidence type="ECO:0000313" key="2">
    <source>
        <dbReference type="Proteomes" id="UP000011873"/>
    </source>
</evidence>
<name>M6BTU7_LEPBO</name>
<proteinExistence type="predicted"/>
<sequence>MNIYGFSNRFYCSCTLVGVLTISRFWDKFLTKNVSSRGSHPFLQKFNQSLFKNS</sequence>
<accession>M6BTU7</accession>
<evidence type="ECO:0000313" key="1">
    <source>
        <dbReference type="EMBL" id="EMJ83182.1"/>
    </source>
</evidence>
<comment type="caution">
    <text evidence="1">The sequence shown here is derived from an EMBL/GenBank/DDBJ whole genome shotgun (WGS) entry which is preliminary data.</text>
</comment>
<dbReference type="PATRIC" id="fig|1218567.3.peg.1241"/>
<reference evidence="1 2" key="1">
    <citation type="submission" date="2013-01" db="EMBL/GenBank/DDBJ databases">
        <authorList>
            <person name="Harkins D.M."/>
            <person name="Durkin A.S."/>
            <person name="Brinkac L.M."/>
            <person name="Haft D.H."/>
            <person name="Selengut J.D."/>
            <person name="Sanka R."/>
            <person name="DePew J."/>
            <person name="Purushe J."/>
            <person name="Galloway R.L."/>
            <person name="Vinetz J.M."/>
            <person name="Sutton G.G."/>
            <person name="Nierman W.C."/>
            <person name="Fouts D.E."/>
        </authorList>
    </citation>
    <scope>NUCLEOTIDE SEQUENCE [LARGE SCALE GENOMIC DNA]</scope>
    <source>
        <strain evidence="1 2">Sponselee CDC</strain>
    </source>
</reference>
<dbReference type="AlphaFoldDB" id="M6BTU7"/>
<gene>
    <name evidence="1" type="ORF">LEP1GSC016_2634</name>
</gene>
<dbReference type="EMBL" id="ANMU01000050">
    <property type="protein sequence ID" value="EMJ83182.1"/>
    <property type="molecule type" value="Genomic_DNA"/>
</dbReference>
<protein>
    <submittedName>
        <fullName evidence="1">Uncharacterized protein</fullName>
    </submittedName>
</protein>
<dbReference type="Proteomes" id="UP000011873">
    <property type="component" value="Unassembled WGS sequence"/>
</dbReference>